<keyword evidence="2" id="KW-1133">Transmembrane helix</keyword>
<sequence>MTDLEEYEKEYLKRHEEQKKENGKGQTIKKAEEEKKEKKEVSKLLKNLDHADYTLLESERTTNILLNLQLGFEKVLDSWKKLYRCGLVKKLERKLTFSEKEKLERQKDTPQFKQYATRIQRIMDSEMKEKLRDYMTQLGLKTGDEPFELTEEGKKVLAKKRKELESVWAELKSSYDKGNKQVFREKLDQNKSMFPLFMVMGITNGAMMGAMMGKMDMNFAMYMQGVNEMYDMGFTDGGGVIEGGDFADGGDAAGGGEGGFMDGGANVGF</sequence>
<accession>A0A075G4B5</accession>
<name>A0A075G4B5_9ARCH</name>
<evidence type="ECO:0000313" key="3">
    <source>
        <dbReference type="EMBL" id="AIE98289.1"/>
    </source>
</evidence>
<keyword evidence="2" id="KW-0472">Membrane</keyword>
<dbReference type="AlphaFoldDB" id="A0A075G4B5"/>
<feature type="region of interest" description="Disordered" evidence="1">
    <location>
        <begin position="13"/>
        <end position="39"/>
    </location>
</feature>
<protein>
    <submittedName>
        <fullName evidence="3">Uncharacterized protein</fullName>
    </submittedName>
</protein>
<organism evidence="3">
    <name type="scientific">uncultured marine thaumarchaeote KM3_04_H11</name>
    <dbReference type="NCBI Taxonomy" id="1455968"/>
    <lineage>
        <taxon>Archaea</taxon>
        <taxon>Nitrososphaerota</taxon>
        <taxon>environmental samples</taxon>
    </lineage>
</organism>
<reference evidence="3" key="1">
    <citation type="journal article" date="2014" name="Genome Biol. Evol.">
        <title>Pangenome evidence for extensive interdomain horizontal transfer affecting lineage core and shell genes in uncultured planktonic thaumarchaeota and euryarchaeota.</title>
        <authorList>
            <person name="Deschamps P."/>
            <person name="Zivanovic Y."/>
            <person name="Moreira D."/>
            <person name="Rodriguez-Valera F."/>
            <person name="Lopez-Garcia P."/>
        </authorList>
    </citation>
    <scope>NUCLEOTIDE SEQUENCE</scope>
</reference>
<dbReference type="EMBL" id="KF900531">
    <property type="protein sequence ID" value="AIE98289.1"/>
    <property type="molecule type" value="Genomic_DNA"/>
</dbReference>
<feature type="transmembrane region" description="Helical" evidence="2">
    <location>
        <begin position="193"/>
        <end position="213"/>
    </location>
</feature>
<evidence type="ECO:0000256" key="1">
    <source>
        <dbReference type="SAM" id="MobiDB-lite"/>
    </source>
</evidence>
<keyword evidence="2" id="KW-0812">Transmembrane</keyword>
<proteinExistence type="predicted"/>
<evidence type="ECO:0000256" key="2">
    <source>
        <dbReference type="SAM" id="Phobius"/>
    </source>
</evidence>